<dbReference type="PROSITE" id="PS50879">
    <property type="entry name" value="RNASE_H_1"/>
    <property type="match status" value="1"/>
</dbReference>
<name>A0A9X1NTK8_9HYPH</name>
<dbReference type="AlphaFoldDB" id="A0A9X1NTK8"/>
<dbReference type="PANTHER" id="PTHR10642:SF26">
    <property type="entry name" value="RIBONUCLEASE H1"/>
    <property type="match status" value="1"/>
</dbReference>
<keyword evidence="10" id="KW-1185">Reference proteome</keyword>
<reference evidence="9" key="1">
    <citation type="submission" date="2021-12" db="EMBL/GenBank/DDBJ databases">
        <authorList>
            <person name="Li Y."/>
        </authorList>
    </citation>
    <scope>NUCLEOTIDE SEQUENCE</scope>
    <source>
        <strain evidence="9">DKSPLA3</strain>
    </source>
</reference>
<dbReference type="GO" id="GO:0046872">
    <property type="term" value="F:metal ion binding"/>
    <property type="evidence" value="ECO:0007669"/>
    <property type="project" value="UniProtKB-KW"/>
</dbReference>
<dbReference type="InterPro" id="IPR036397">
    <property type="entry name" value="RNaseH_sf"/>
</dbReference>
<keyword evidence="6" id="KW-0255">Endonuclease</keyword>
<keyword evidence="4" id="KW-0540">Nuclease</keyword>
<dbReference type="GO" id="GO:0043137">
    <property type="term" value="P:DNA replication, removal of RNA primer"/>
    <property type="evidence" value="ECO:0007669"/>
    <property type="project" value="TreeGrafter"/>
</dbReference>
<dbReference type="RefSeq" id="WP_231814108.1">
    <property type="nucleotide sequence ID" value="NZ_JAJOZR010000006.1"/>
</dbReference>
<dbReference type="Gene3D" id="3.30.420.10">
    <property type="entry name" value="Ribonuclease H-like superfamily/Ribonuclease H"/>
    <property type="match status" value="1"/>
</dbReference>
<proteinExistence type="inferred from homology"/>
<evidence type="ECO:0000256" key="6">
    <source>
        <dbReference type="ARBA" id="ARBA00022759"/>
    </source>
</evidence>
<gene>
    <name evidence="9" type="ORF">LRX75_10420</name>
</gene>
<organism evidence="9 10">
    <name type="scientific">Rhizobium quercicola</name>
    <dbReference type="NCBI Taxonomy" id="2901226"/>
    <lineage>
        <taxon>Bacteria</taxon>
        <taxon>Pseudomonadati</taxon>
        <taxon>Pseudomonadota</taxon>
        <taxon>Alphaproteobacteria</taxon>
        <taxon>Hyphomicrobiales</taxon>
        <taxon>Rhizobiaceae</taxon>
        <taxon>Rhizobium/Agrobacterium group</taxon>
        <taxon>Rhizobium</taxon>
    </lineage>
</organism>
<comment type="catalytic activity">
    <reaction evidence="1">
        <text>Endonucleolytic cleavage to 5'-phosphomonoester.</text>
        <dbReference type="EC" id="3.1.26.4"/>
    </reaction>
</comment>
<dbReference type="SUPFAM" id="SSF53098">
    <property type="entry name" value="Ribonuclease H-like"/>
    <property type="match status" value="1"/>
</dbReference>
<dbReference type="InterPro" id="IPR012337">
    <property type="entry name" value="RNaseH-like_sf"/>
</dbReference>
<evidence type="ECO:0000259" key="8">
    <source>
        <dbReference type="PROSITE" id="PS50879"/>
    </source>
</evidence>
<evidence type="ECO:0000313" key="10">
    <source>
        <dbReference type="Proteomes" id="UP001139089"/>
    </source>
</evidence>
<dbReference type="GO" id="GO:0004523">
    <property type="term" value="F:RNA-DNA hybrid ribonuclease activity"/>
    <property type="evidence" value="ECO:0007669"/>
    <property type="project" value="UniProtKB-EC"/>
</dbReference>
<dbReference type="EC" id="3.1.26.4" evidence="3"/>
<sequence length="173" mass="19261">MEINLRDVFADGSFRPQSSRGGWAFVAYEDGQDIYRQHGCAAGGSNSRFELMAVVKAAHWIVTEGLVTPSTIWTDSRETVRGCQISRTIWRNNGWRRIEPNPKKRKRPIPDAALWQELDHLLLSNPFIRIDWCRGHDGVAGNELADTIARAAAIGAISPPAVREASVRDPLQG</sequence>
<evidence type="ECO:0000313" key="9">
    <source>
        <dbReference type="EMBL" id="MCD7109459.1"/>
    </source>
</evidence>
<evidence type="ECO:0000256" key="5">
    <source>
        <dbReference type="ARBA" id="ARBA00022723"/>
    </source>
</evidence>
<keyword evidence="5" id="KW-0479">Metal-binding</keyword>
<keyword evidence="7" id="KW-0378">Hydrolase</keyword>
<dbReference type="Proteomes" id="UP001139089">
    <property type="component" value="Unassembled WGS sequence"/>
</dbReference>
<dbReference type="InterPro" id="IPR050092">
    <property type="entry name" value="RNase_H"/>
</dbReference>
<accession>A0A9X1NTK8</accession>
<comment type="similarity">
    <text evidence="2">Belongs to the RNase H family.</text>
</comment>
<evidence type="ECO:0000256" key="2">
    <source>
        <dbReference type="ARBA" id="ARBA00005300"/>
    </source>
</evidence>
<protein>
    <recommendedName>
        <fullName evidence="3">ribonuclease H</fullName>
        <ecNumber evidence="3">3.1.26.4</ecNumber>
    </recommendedName>
</protein>
<evidence type="ECO:0000256" key="1">
    <source>
        <dbReference type="ARBA" id="ARBA00000077"/>
    </source>
</evidence>
<feature type="domain" description="RNase H type-1" evidence="8">
    <location>
        <begin position="2"/>
        <end position="154"/>
    </location>
</feature>
<evidence type="ECO:0000256" key="4">
    <source>
        <dbReference type="ARBA" id="ARBA00022722"/>
    </source>
</evidence>
<comment type="caution">
    <text evidence="9">The sequence shown here is derived from an EMBL/GenBank/DDBJ whole genome shotgun (WGS) entry which is preliminary data.</text>
</comment>
<dbReference type="GO" id="GO:0003676">
    <property type="term" value="F:nucleic acid binding"/>
    <property type="evidence" value="ECO:0007669"/>
    <property type="project" value="InterPro"/>
</dbReference>
<evidence type="ECO:0000256" key="7">
    <source>
        <dbReference type="ARBA" id="ARBA00022801"/>
    </source>
</evidence>
<dbReference type="Pfam" id="PF00075">
    <property type="entry name" value="RNase_H"/>
    <property type="match status" value="1"/>
</dbReference>
<dbReference type="EMBL" id="JAJOZR010000006">
    <property type="protein sequence ID" value="MCD7109459.1"/>
    <property type="molecule type" value="Genomic_DNA"/>
</dbReference>
<dbReference type="InterPro" id="IPR002156">
    <property type="entry name" value="RNaseH_domain"/>
</dbReference>
<evidence type="ECO:0000256" key="3">
    <source>
        <dbReference type="ARBA" id="ARBA00012180"/>
    </source>
</evidence>
<dbReference type="PANTHER" id="PTHR10642">
    <property type="entry name" value="RIBONUCLEASE H1"/>
    <property type="match status" value="1"/>
</dbReference>